<reference evidence="4 5" key="1">
    <citation type="journal article" date="2014" name="Int. J. Syst. Evol. Microbiol.">
        <title>Complete genome sequence of Corynebacterium casei LMG S-19264T (=DSM 44701T), isolated from a smear-ripened cheese.</title>
        <authorList>
            <consortium name="US DOE Joint Genome Institute (JGI-PGF)"/>
            <person name="Walter F."/>
            <person name="Albersmeier A."/>
            <person name="Kalinowski J."/>
            <person name="Ruckert C."/>
        </authorList>
    </citation>
    <scope>NUCLEOTIDE SEQUENCE [LARGE SCALE GENOMIC DNA]</scope>
    <source>
        <strain evidence="4 5">KCTC 19473</strain>
    </source>
</reference>
<keyword evidence="5" id="KW-1185">Reference proteome</keyword>
<gene>
    <name evidence="4" type="ORF">GCM10007147_43990</name>
</gene>
<dbReference type="CDD" id="cd01130">
    <property type="entry name" value="VirB11-like_ATPase"/>
    <property type="match status" value="1"/>
</dbReference>
<keyword evidence="4" id="KW-0418">Kinase</keyword>
<dbReference type="InterPro" id="IPR027417">
    <property type="entry name" value="P-loop_NTPase"/>
</dbReference>
<dbReference type="Gene3D" id="3.40.50.300">
    <property type="entry name" value="P-loop containing nucleotide triphosphate hydrolases"/>
    <property type="match status" value="1"/>
</dbReference>
<evidence type="ECO:0000313" key="4">
    <source>
        <dbReference type="EMBL" id="GHD36565.1"/>
    </source>
</evidence>
<feature type="domain" description="Bacterial type II secretion system protein E" evidence="3">
    <location>
        <begin position="173"/>
        <end position="356"/>
    </location>
</feature>
<comment type="similarity">
    <text evidence="1">Belongs to the GSP E family.</text>
</comment>
<evidence type="ECO:0000256" key="1">
    <source>
        <dbReference type="ARBA" id="ARBA00006611"/>
    </source>
</evidence>
<accession>A0A919CLE1</accession>
<keyword evidence="4" id="KW-0808">Transferase</keyword>
<dbReference type="EMBL" id="BMXL01000040">
    <property type="protein sequence ID" value="GHD36565.1"/>
    <property type="molecule type" value="Genomic_DNA"/>
</dbReference>
<organism evidence="4 5">
    <name type="scientific">Nocardiopsis kunsanensis</name>
    <dbReference type="NCBI Taxonomy" id="141693"/>
    <lineage>
        <taxon>Bacteria</taxon>
        <taxon>Bacillati</taxon>
        <taxon>Actinomycetota</taxon>
        <taxon>Actinomycetes</taxon>
        <taxon>Streptosporangiales</taxon>
        <taxon>Nocardiopsidaceae</taxon>
        <taxon>Nocardiopsis</taxon>
    </lineage>
</organism>
<dbReference type="InterPro" id="IPR001482">
    <property type="entry name" value="T2SS/T4SS_dom"/>
</dbReference>
<name>A0A919CLE1_9ACTN</name>
<dbReference type="Pfam" id="PF00437">
    <property type="entry name" value="T2SSE"/>
    <property type="match status" value="1"/>
</dbReference>
<feature type="region of interest" description="Disordered" evidence="2">
    <location>
        <begin position="1"/>
        <end position="20"/>
    </location>
</feature>
<proteinExistence type="inferred from homology"/>
<feature type="compositionally biased region" description="Polar residues" evidence="2">
    <location>
        <begin position="1"/>
        <end position="13"/>
    </location>
</feature>
<comment type="caution">
    <text evidence="4">The sequence shown here is derived from an EMBL/GenBank/DDBJ whole genome shotgun (WGS) entry which is preliminary data.</text>
</comment>
<dbReference type="InterPro" id="IPR050921">
    <property type="entry name" value="T4SS_GSP_E_ATPase"/>
</dbReference>
<dbReference type="AlphaFoldDB" id="A0A919CLE1"/>
<evidence type="ECO:0000256" key="2">
    <source>
        <dbReference type="SAM" id="MobiDB-lite"/>
    </source>
</evidence>
<evidence type="ECO:0000313" key="5">
    <source>
        <dbReference type="Proteomes" id="UP000654947"/>
    </source>
</evidence>
<dbReference type="PANTHER" id="PTHR30486:SF6">
    <property type="entry name" value="TYPE IV PILUS RETRACTATION ATPASE PILT"/>
    <property type="match status" value="1"/>
</dbReference>
<dbReference type="RefSeq" id="WP_193518651.1">
    <property type="nucleotide sequence ID" value="NZ_BMXL01000040.1"/>
</dbReference>
<dbReference type="GO" id="GO:0016301">
    <property type="term" value="F:kinase activity"/>
    <property type="evidence" value="ECO:0007669"/>
    <property type="project" value="UniProtKB-KW"/>
</dbReference>
<dbReference type="Proteomes" id="UP000654947">
    <property type="component" value="Unassembled WGS sequence"/>
</dbReference>
<sequence length="436" mass="46042">MTTVNAPDLTSASDVGREPERDAAAAIATQVTEQLAADPSGAVNAGRAADVVDVLLEQRARAALSEGTNALLAPQDETRLRRLVLDRVLGLGPIEELLCEPGVENIHITGNDDAIVDFGAGRRERRPAVVHTDAELVALVQRAAARAPGGERRFDAAAPILSMELSGGERLSAVMPGVAVRPTVTIRRHPQHHLRLGDLLRSGTLDQPSRNLLVAAVRARLNIIVSGATNAGKTTLLRALLGTLDDERIITVEDSLELGLHRHMCEADVVPLQGRPPNVEGIGEVPLAELVRAALRMCPDRVIVGETRGPETLALLNAMSMGTDGSMSTIHASSSQQVFTKIAAYCAQAPERLTASATATLIGASVHLVAHIDTASTGERVVTSIREVVGAEGEQVLSNELYTRPVGEPTGTTVCAPGGDIGWRLERAGYTARGWT</sequence>
<dbReference type="Gene3D" id="3.30.450.380">
    <property type="match status" value="1"/>
</dbReference>
<dbReference type="PANTHER" id="PTHR30486">
    <property type="entry name" value="TWITCHING MOTILITY PROTEIN PILT"/>
    <property type="match status" value="1"/>
</dbReference>
<protein>
    <submittedName>
        <fullName evidence="4">Protein kinase</fullName>
    </submittedName>
</protein>
<dbReference type="SUPFAM" id="SSF52540">
    <property type="entry name" value="P-loop containing nucleoside triphosphate hydrolases"/>
    <property type="match status" value="1"/>
</dbReference>
<dbReference type="GO" id="GO:0016887">
    <property type="term" value="F:ATP hydrolysis activity"/>
    <property type="evidence" value="ECO:0007669"/>
    <property type="project" value="InterPro"/>
</dbReference>
<evidence type="ECO:0000259" key="3">
    <source>
        <dbReference type="Pfam" id="PF00437"/>
    </source>
</evidence>